<proteinExistence type="predicted"/>
<dbReference type="EMBL" id="JACHWU010000004">
    <property type="protein sequence ID" value="MBB3052594.1"/>
    <property type="molecule type" value="Genomic_DNA"/>
</dbReference>
<dbReference type="GO" id="GO:0000287">
    <property type="term" value="F:magnesium ion binding"/>
    <property type="evidence" value="ECO:0007669"/>
    <property type="project" value="InterPro"/>
</dbReference>
<evidence type="ECO:0000313" key="3">
    <source>
        <dbReference type="EMBL" id="MBB3052594.1"/>
    </source>
</evidence>
<protein>
    <recommendedName>
        <fullName evidence="1">Probable 2-phosphosulfolactate phosphatase</fullName>
    </recommendedName>
</protein>
<evidence type="ECO:0000313" key="4">
    <source>
        <dbReference type="Proteomes" id="UP000550714"/>
    </source>
</evidence>
<comment type="caution">
    <text evidence="3">The sequence shown here is derived from an EMBL/GenBank/DDBJ whole genome shotgun (WGS) entry which is preliminary data.</text>
</comment>
<evidence type="ECO:0000256" key="2">
    <source>
        <dbReference type="SAM" id="MobiDB-lite"/>
    </source>
</evidence>
<reference evidence="3 4" key="1">
    <citation type="submission" date="2020-08" db="EMBL/GenBank/DDBJ databases">
        <title>Genomic Encyclopedia of Type Strains, Phase III (KMG-III): the genomes of soil and plant-associated and newly described type strains.</title>
        <authorList>
            <person name="Whitman W."/>
        </authorList>
    </citation>
    <scope>NUCLEOTIDE SEQUENCE [LARGE SCALE GENOMIC DNA]</scope>
    <source>
        <strain evidence="3 4">CECT 8577</strain>
    </source>
</reference>
<keyword evidence="3" id="KW-0378">Hydrolase</keyword>
<organism evidence="3 4">
    <name type="scientific">Prauserella isguenensis</name>
    <dbReference type="NCBI Taxonomy" id="1470180"/>
    <lineage>
        <taxon>Bacteria</taxon>
        <taxon>Bacillati</taxon>
        <taxon>Actinomycetota</taxon>
        <taxon>Actinomycetes</taxon>
        <taxon>Pseudonocardiales</taxon>
        <taxon>Pseudonocardiaceae</taxon>
        <taxon>Prauserella</taxon>
    </lineage>
</organism>
<dbReference type="Gene3D" id="3.90.1560.10">
    <property type="entry name" value="ComB-like"/>
    <property type="match status" value="1"/>
</dbReference>
<dbReference type="RefSeq" id="WP_183657075.1">
    <property type="nucleotide sequence ID" value="NZ_JACHWU010000004.1"/>
</dbReference>
<dbReference type="Proteomes" id="UP000550714">
    <property type="component" value="Unassembled WGS sequence"/>
</dbReference>
<dbReference type="InterPro" id="IPR005238">
    <property type="entry name" value="ComB-like"/>
</dbReference>
<feature type="region of interest" description="Disordered" evidence="2">
    <location>
        <begin position="73"/>
        <end position="93"/>
    </location>
</feature>
<dbReference type="GO" id="GO:0050532">
    <property type="term" value="F:2-phosphosulfolactate phosphatase activity"/>
    <property type="evidence" value="ECO:0007669"/>
    <property type="project" value="InterPro"/>
</dbReference>
<evidence type="ECO:0000256" key="1">
    <source>
        <dbReference type="ARBA" id="ARBA00021948"/>
    </source>
</evidence>
<dbReference type="SUPFAM" id="SSF142823">
    <property type="entry name" value="ComB-like"/>
    <property type="match status" value="1"/>
</dbReference>
<name>A0A839S5F7_9PSEU</name>
<accession>A0A839S5F7</accession>
<dbReference type="AlphaFoldDB" id="A0A839S5F7"/>
<keyword evidence="4" id="KW-1185">Reference proteome</keyword>
<dbReference type="InterPro" id="IPR036702">
    <property type="entry name" value="ComB-like_sf"/>
</dbReference>
<feature type="compositionally biased region" description="Low complexity" evidence="2">
    <location>
        <begin position="12"/>
        <end position="22"/>
    </location>
</feature>
<gene>
    <name evidence="3" type="ORF">FHS23_003628</name>
</gene>
<feature type="region of interest" description="Disordered" evidence="2">
    <location>
        <begin position="1"/>
        <end position="22"/>
    </location>
</feature>
<sequence>MTDVTPTPTQPAPASAQAPTLTQDGHAVRFDWGESGLAALGGACAVLVIVDVLSFCTRVDLALTAGGAVRPVRWADPLPETDGGDPEPLRSPNGATLTVEAGTTGAHVLTACLRNADGVAKLAAELAAGGPIGVLAAGERWGVQAGTTAGSDGPLRPCLEDQLGSGAVVAGLQSYGDISPEAVVAAQAFAVADVPAAVRGSASGRELAAHGDGELLERAVEVGASPCVPRLGADGVLTGA</sequence>
<dbReference type="Pfam" id="PF04029">
    <property type="entry name" value="2-ph_phosp"/>
    <property type="match status" value="1"/>
</dbReference>